<accession>A0A1Y1S419</accession>
<dbReference type="GO" id="GO:0019843">
    <property type="term" value="F:rRNA binding"/>
    <property type="evidence" value="ECO:0007669"/>
    <property type="project" value="InterPro"/>
</dbReference>
<reference evidence="2 3" key="1">
    <citation type="journal article" date="2017" name="Environ. Microbiol.">
        <title>Decay of the glycolytic pathway and adaptation to intranuclear parasitism within Enterocytozoonidae microsporidia.</title>
        <authorList>
            <person name="Wiredu Boakye D."/>
            <person name="Jaroenlak P."/>
            <person name="Prachumwat A."/>
            <person name="Williams T.A."/>
            <person name="Bateman K.S."/>
            <person name="Itsathitphaisarn O."/>
            <person name="Sritunyalucksana K."/>
            <person name="Paszkiewicz K.H."/>
            <person name="Moore K.A."/>
            <person name="Stentiford G.D."/>
            <person name="Williams B.A."/>
        </authorList>
    </citation>
    <scope>NUCLEOTIDE SEQUENCE [LARGE SCALE GENOMIC DNA]</scope>
    <source>
        <strain evidence="2 3">GB1</strain>
    </source>
</reference>
<feature type="domain" description="Brix" evidence="1">
    <location>
        <begin position="1"/>
        <end position="61"/>
    </location>
</feature>
<evidence type="ECO:0000259" key="1">
    <source>
        <dbReference type="PROSITE" id="PS50833"/>
    </source>
</evidence>
<proteinExistence type="predicted"/>
<dbReference type="Proteomes" id="UP000192639">
    <property type="component" value="Unassembled WGS sequence"/>
</dbReference>
<protein>
    <recommendedName>
        <fullName evidence="1">Brix domain-containing protein</fullName>
    </recommendedName>
</protein>
<evidence type="ECO:0000313" key="2">
    <source>
        <dbReference type="EMBL" id="ORD93110.1"/>
    </source>
</evidence>
<dbReference type="InterPro" id="IPR007109">
    <property type="entry name" value="Brix"/>
</dbReference>
<dbReference type="GO" id="GO:0006364">
    <property type="term" value="P:rRNA processing"/>
    <property type="evidence" value="ECO:0007669"/>
    <property type="project" value="InterPro"/>
</dbReference>
<gene>
    <name evidence="2" type="ORF">ECANGB1_1191</name>
</gene>
<dbReference type="Pfam" id="PF04427">
    <property type="entry name" value="Brix"/>
    <property type="match status" value="1"/>
</dbReference>
<dbReference type="VEuPathDB" id="MicrosporidiaDB:ECANGB1_1191"/>
<comment type="caution">
    <text evidence="2">The sequence shown here is derived from an EMBL/GenBank/DDBJ whole genome shotgun (WGS) entry which is preliminary data.</text>
</comment>
<keyword evidence="3" id="KW-1185">Reference proteome</keyword>
<organism evidence="2 3">
    <name type="scientific">Enterospora canceri</name>
    <dbReference type="NCBI Taxonomy" id="1081671"/>
    <lineage>
        <taxon>Eukaryota</taxon>
        <taxon>Fungi</taxon>
        <taxon>Fungi incertae sedis</taxon>
        <taxon>Microsporidia</taxon>
        <taxon>Enterocytozoonidae</taxon>
        <taxon>Enterospora</taxon>
    </lineage>
</organism>
<dbReference type="AlphaFoldDB" id="A0A1Y1S419"/>
<dbReference type="PROSITE" id="PS50833">
    <property type="entry name" value="BRIX"/>
    <property type="match status" value="1"/>
</dbReference>
<sequence>MDLDANKVINCSVHKDFIYFRMFKFVLSLSEKKLKNTKTRMNEIGPQMTLRLYRFTEEVEGKKAVKHYKKYIKNRNLL</sequence>
<evidence type="ECO:0000313" key="3">
    <source>
        <dbReference type="Proteomes" id="UP000192639"/>
    </source>
</evidence>
<dbReference type="EMBL" id="LWDP01000207">
    <property type="protein sequence ID" value="ORD93110.1"/>
    <property type="molecule type" value="Genomic_DNA"/>
</dbReference>
<name>A0A1Y1S419_9MICR</name>
<dbReference type="OrthoDB" id="264354at2759"/>